<evidence type="ECO:0000256" key="2">
    <source>
        <dbReference type="ARBA" id="ARBA00022917"/>
    </source>
</evidence>
<dbReference type="EMBL" id="VLTM01000003">
    <property type="protein sequence ID" value="KAA0168097.1"/>
    <property type="molecule type" value="Genomic_DNA"/>
</dbReference>
<sequence>MASAVIQNFDVGVDAFDDKSSSQKKVHIRVVQRSGRKNITTVQGLDDDLDIAKICRALKKILACNGSVSRDSTMGDVIQLQGDQREAVKSFLHDLKIYEPKEDRIVVHG</sequence>
<dbReference type="InterPro" id="IPR005874">
    <property type="entry name" value="SUI1_euk"/>
</dbReference>
<dbReference type="CDD" id="cd11566">
    <property type="entry name" value="eIF1_SUI1"/>
    <property type="match status" value="1"/>
</dbReference>
<evidence type="ECO:0000313" key="11">
    <source>
        <dbReference type="Proteomes" id="UP000325113"/>
    </source>
</evidence>
<keyword evidence="2" id="KW-0648">Protein biosynthesis</keyword>
<dbReference type="Proteomes" id="UP000323011">
    <property type="component" value="Unassembled WGS sequence"/>
</dbReference>
<dbReference type="PIRSF" id="PIRSF004499">
    <property type="entry name" value="SUI1_euk"/>
    <property type="match status" value="1"/>
</dbReference>
<dbReference type="Pfam" id="PF01253">
    <property type="entry name" value="SUI1"/>
    <property type="match status" value="1"/>
</dbReference>
<comment type="similarity">
    <text evidence="1">Belongs to the SUI1 family.</text>
</comment>
<evidence type="ECO:0000313" key="10">
    <source>
        <dbReference type="Proteomes" id="UP000324907"/>
    </source>
</evidence>
<dbReference type="EMBL" id="VLTO01000009">
    <property type="protein sequence ID" value="KAA0176263.1"/>
    <property type="molecule type" value="Genomic_DNA"/>
</dbReference>
<dbReference type="InterPro" id="IPR001950">
    <property type="entry name" value="SUI1"/>
</dbReference>
<protein>
    <recommendedName>
        <fullName evidence="3">SUI1 domain-containing protein</fullName>
    </recommendedName>
</protein>
<keyword evidence="9" id="KW-1185">Reference proteome</keyword>
<dbReference type="Proteomes" id="UP000322899">
    <property type="component" value="Unassembled WGS sequence"/>
</dbReference>
<dbReference type="PROSITE" id="PS50296">
    <property type="entry name" value="SUI1"/>
    <property type="match status" value="1"/>
</dbReference>
<evidence type="ECO:0000313" key="8">
    <source>
        <dbReference type="Proteomes" id="UP000322899"/>
    </source>
</evidence>
<dbReference type="SUPFAM" id="SSF55159">
    <property type="entry name" value="eIF1-like"/>
    <property type="match status" value="1"/>
</dbReference>
<dbReference type="EMBL" id="VLTN01000058">
    <property type="protein sequence ID" value="KAA0148049.1"/>
    <property type="molecule type" value="Genomic_DNA"/>
</dbReference>
<reference evidence="8 9" key="1">
    <citation type="submission" date="2019-07" db="EMBL/GenBank/DDBJ databases">
        <title>Genomes of Cafeteria roenbergensis.</title>
        <authorList>
            <person name="Fischer M.G."/>
            <person name="Hackl T."/>
            <person name="Roman M."/>
        </authorList>
    </citation>
    <scope>NUCLEOTIDE SEQUENCE [LARGE SCALE GENOMIC DNA]</scope>
    <source>
        <strain evidence="4 9">BVI</strain>
        <strain evidence="5 11">Cflag</strain>
        <strain evidence="7 8">E4-10P</strain>
        <strain evidence="6 10">RCC970-E3</strain>
    </source>
</reference>
<evidence type="ECO:0000259" key="3">
    <source>
        <dbReference type="PROSITE" id="PS50296"/>
    </source>
</evidence>
<evidence type="ECO:0000313" key="9">
    <source>
        <dbReference type="Proteomes" id="UP000323011"/>
    </source>
</evidence>
<dbReference type="OMA" id="MYHAGQE"/>
<dbReference type="PANTHER" id="PTHR10388">
    <property type="entry name" value="EUKARYOTIC TRANSLATION INITIATION FACTOR SUI1"/>
    <property type="match status" value="1"/>
</dbReference>
<evidence type="ECO:0000313" key="5">
    <source>
        <dbReference type="EMBL" id="KAA0168097.1"/>
    </source>
</evidence>
<dbReference type="OrthoDB" id="10248435at2759"/>
<accession>A0A5A8DU02</accession>
<evidence type="ECO:0000313" key="4">
    <source>
        <dbReference type="EMBL" id="KAA0148049.1"/>
    </source>
</evidence>
<organism evidence="5 11">
    <name type="scientific">Cafeteria roenbergensis</name>
    <name type="common">Marine flagellate</name>
    <dbReference type="NCBI Taxonomy" id="33653"/>
    <lineage>
        <taxon>Eukaryota</taxon>
        <taxon>Sar</taxon>
        <taxon>Stramenopiles</taxon>
        <taxon>Bigyra</taxon>
        <taxon>Opalozoa</taxon>
        <taxon>Bicosoecida</taxon>
        <taxon>Cafeteriaceae</taxon>
        <taxon>Cafeteria</taxon>
    </lineage>
</organism>
<dbReference type="InterPro" id="IPR036877">
    <property type="entry name" value="SUI1_dom_sf"/>
</dbReference>
<feature type="domain" description="SUI1" evidence="3">
    <location>
        <begin position="26"/>
        <end position="96"/>
    </location>
</feature>
<evidence type="ECO:0000313" key="6">
    <source>
        <dbReference type="EMBL" id="KAA0169398.1"/>
    </source>
</evidence>
<name>A0A5A8DU02_CAFRO</name>
<dbReference type="Proteomes" id="UP000325113">
    <property type="component" value="Unassembled WGS sequence"/>
</dbReference>
<dbReference type="EMBL" id="VLTL01000023">
    <property type="protein sequence ID" value="KAA0169398.1"/>
    <property type="molecule type" value="Genomic_DNA"/>
</dbReference>
<evidence type="ECO:0000256" key="1">
    <source>
        <dbReference type="ARBA" id="ARBA00005422"/>
    </source>
</evidence>
<dbReference type="Gene3D" id="3.30.780.10">
    <property type="entry name" value="SUI1-like domain"/>
    <property type="match status" value="1"/>
</dbReference>
<proteinExistence type="inferred from homology"/>
<dbReference type="Proteomes" id="UP000324907">
    <property type="component" value="Unassembled WGS sequence"/>
</dbReference>
<dbReference type="GO" id="GO:0003743">
    <property type="term" value="F:translation initiation factor activity"/>
    <property type="evidence" value="ECO:0007669"/>
    <property type="project" value="InterPro"/>
</dbReference>
<evidence type="ECO:0000313" key="7">
    <source>
        <dbReference type="EMBL" id="KAA0176263.1"/>
    </source>
</evidence>
<dbReference type="AlphaFoldDB" id="A0A5A8DU02"/>
<comment type="caution">
    <text evidence="5">The sequence shown here is derived from an EMBL/GenBank/DDBJ whole genome shotgun (WGS) entry which is preliminary data.</text>
</comment>
<gene>
    <name evidence="7" type="ORF">FNF27_02320</name>
    <name evidence="6" type="ORF">FNF28_02178</name>
    <name evidence="4" type="ORF">FNF29_06992</name>
    <name evidence="5" type="ORF">FNF31_00596</name>
</gene>